<name>A0AAD9XRK2_9ROSI</name>
<dbReference type="EMBL" id="JANJYI010000001">
    <property type="protein sequence ID" value="KAK2663773.1"/>
    <property type="molecule type" value="Genomic_DNA"/>
</dbReference>
<sequence>MLMRSFWRLVSPLFKNLSRTALSTHEEFLKVSDLACIDIISVKHQFDRKHEIFLFLKKSYVTGEQLVSPFEILGKQGEKWHMSRICQEQYYANELLPLKEEHVLVKVMPCFSKHIEEFDIATVTDKQIRRFSKLPTHYIPGSLLGVSHLIKR</sequence>
<gene>
    <name evidence="1" type="ORF">Ddye_002347</name>
</gene>
<evidence type="ECO:0000313" key="1">
    <source>
        <dbReference type="EMBL" id="KAK2663773.1"/>
    </source>
</evidence>
<reference evidence="1" key="1">
    <citation type="journal article" date="2023" name="Plant J.">
        <title>Genome sequences and population genomics provide insights into the demographic history, inbreeding, and mutation load of two 'living fossil' tree species of Dipteronia.</title>
        <authorList>
            <person name="Feng Y."/>
            <person name="Comes H.P."/>
            <person name="Chen J."/>
            <person name="Zhu S."/>
            <person name="Lu R."/>
            <person name="Zhang X."/>
            <person name="Li P."/>
            <person name="Qiu J."/>
            <person name="Olsen K.M."/>
            <person name="Qiu Y."/>
        </authorList>
    </citation>
    <scope>NUCLEOTIDE SEQUENCE</scope>
    <source>
        <strain evidence="1">KIB01</strain>
    </source>
</reference>
<dbReference type="AlphaFoldDB" id="A0AAD9XRK2"/>
<organism evidence="1 2">
    <name type="scientific">Dipteronia dyeriana</name>
    <dbReference type="NCBI Taxonomy" id="168575"/>
    <lineage>
        <taxon>Eukaryota</taxon>
        <taxon>Viridiplantae</taxon>
        <taxon>Streptophyta</taxon>
        <taxon>Embryophyta</taxon>
        <taxon>Tracheophyta</taxon>
        <taxon>Spermatophyta</taxon>
        <taxon>Magnoliopsida</taxon>
        <taxon>eudicotyledons</taxon>
        <taxon>Gunneridae</taxon>
        <taxon>Pentapetalae</taxon>
        <taxon>rosids</taxon>
        <taxon>malvids</taxon>
        <taxon>Sapindales</taxon>
        <taxon>Sapindaceae</taxon>
        <taxon>Hippocastanoideae</taxon>
        <taxon>Acereae</taxon>
        <taxon>Dipteronia</taxon>
    </lineage>
</organism>
<protein>
    <submittedName>
        <fullName evidence="1">Uncharacterized protein</fullName>
    </submittedName>
</protein>
<dbReference type="Proteomes" id="UP001280121">
    <property type="component" value="Unassembled WGS sequence"/>
</dbReference>
<comment type="caution">
    <text evidence="1">The sequence shown here is derived from an EMBL/GenBank/DDBJ whole genome shotgun (WGS) entry which is preliminary data.</text>
</comment>
<accession>A0AAD9XRK2</accession>
<keyword evidence="2" id="KW-1185">Reference proteome</keyword>
<evidence type="ECO:0000313" key="2">
    <source>
        <dbReference type="Proteomes" id="UP001280121"/>
    </source>
</evidence>
<proteinExistence type="predicted"/>